<dbReference type="InterPro" id="IPR047951">
    <property type="entry name" value="Transpos_ISL3"/>
</dbReference>
<evidence type="ECO:0000256" key="1">
    <source>
        <dbReference type="SAM" id="MobiDB-lite"/>
    </source>
</evidence>
<dbReference type="InterPro" id="IPR002560">
    <property type="entry name" value="Transposase_DDE"/>
</dbReference>
<keyword evidence="4" id="KW-1185">Reference proteome</keyword>
<feature type="compositionally biased region" description="Basic and acidic residues" evidence="1">
    <location>
        <begin position="290"/>
        <end position="299"/>
    </location>
</feature>
<proteinExistence type="predicted"/>
<evidence type="ECO:0000259" key="2">
    <source>
        <dbReference type="PROSITE" id="PS50531"/>
    </source>
</evidence>
<dbReference type="Proteomes" id="UP001500630">
    <property type="component" value="Unassembled WGS sequence"/>
</dbReference>
<sequence length="549" mass="60838">MPCAQHAVAGDACCLRMFFPHLAELLVEEVTDHGDYVLVAAHTSGEPAPCRACGTISSRVHGRYRRLLHDLPAAGRPVLIALTIRRLTCKNPACPVRTFAEPVPGLTRRYARRTQLLRRLLELMALALAGRAASRLLERLGVRVGRDTLIALVRALPDPEIGQVTVLGVDDFAKKRGHSYATVLINMDTHQPIDVLDDRTADALEQWLRDHPGVQVICRDRAGAYAAGAKTGAPEATQIADRFHLWQNLCDAVEKTVIACRADLREPAPDDPTNEEPGHQQPGNTLPPEPRPEQPSEEERRLIVRTRERYAAVQDLVAKDWTISAIARKLRLSRPTVRRFARAEAVEDLLTKATGRSDLLTPYLPYLIQRFNDGCTDAARLTREIQAQGYRGSPQTVRKYLHPFRSATAAAHTTSSAPTVREVTRWITSHPDRLTTDDQTRRADLRARSPRLDATAGHVTAFATMMTTLTGTKESLHAWMAAVDADDLPALHSFTHGIRRDLDAVVNGLTLPYSSGAVEGNVTRVKNLKRSRYGRANLDLLRKIILCAH</sequence>
<evidence type="ECO:0000313" key="4">
    <source>
        <dbReference type="Proteomes" id="UP001500630"/>
    </source>
</evidence>
<organism evidence="3 4">
    <name type="scientific">Nonomuraea rosea</name>
    <dbReference type="NCBI Taxonomy" id="638574"/>
    <lineage>
        <taxon>Bacteria</taxon>
        <taxon>Bacillati</taxon>
        <taxon>Actinomycetota</taxon>
        <taxon>Actinomycetes</taxon>
        <taxon>Streptosporangiales</taxon>
        <taxon>Streptosporangiaceae</taxon>
        <taxon>Nonomuraea</taxon>
    </lineage>
</organism>
<dbReference type="InterPro" id="IPR029261">
    <property type="entry name" value="Transposase_Znf"/>
</dbReference>
<protein>
    <submittedName>
        <fullName evidence="3">ISL3-like element IS466 family transposase</fullName>
    </submittedName>
</protein>
<dbReference type="InterPro" id="IPR017894">
    <property type="entry name" value="HTH_IS21_transposase_type"/>
</dbReference>
<dbReference type="PROSITE" id="PS50531">
    <property type="entry name" value="HTH_IS21"/>
    <property type="match status" value="1"/>
</dbReference>
<dbReference type="NCBIfam" id="NF033550">
    <property type="entry name" value="transpos_ISL3"/>
    <property type="match status" value="1"/>
</dbReference>
<feature type="region of interest" description="Disordered" evidence="1">
    <location>
        <begin position="265"/>
        <end position="299"/>
    </location>
</feature>
<dbReference type="PANTHER" id="PTHR33498:SF1">
    <property type="entry name" value="TRANSPOSASE FOR INSERTION SEQUENCE ELEMENT IS1557"/>
    <property type="match status" value="1"/>
</dbReference>
<evidence type="ECO:0000313" key="3">
    <source>
        <dbReference type="EMBL" id="GAA3615512.1"/>
    </source>
</evidence>
<gene>
    <name evidence="3" type="ORF">GCM10022419_120990</name>
</gene>
<dbReference type="EMBL" id="BAABDQ010000053">
    <property type="protein sequence ID" value="GAA3615512.1"/>
    <property type="molecule type" value="Genomic_DNA"/>
</dbReference>
<feature type="domain" description="HTH IS21-type" evidence="2">
    <location>
        <begin position="308"/>
        <end position="371"/>
    </location>
</feature>
<dbReference type="PANTHER" id="PTHR33498">
    <property type="entry name" value="TRANSPOSASE FOR INSERTION SEQUENCE ELEMENT IS1557"/>
    <property type="match status" value="1"/>
</dbReference>
<dbReference type="Pfam" id="PF14690">
    <property type="entry name" value="Zn_ribbon_ISL3"/>
    <property type="match status" value="1"/>
</dbReference>
<comment type="caution">
    <text evidence="3">The sequence shown here is derived from an EMBL/GenBank/DDBJ whole genome shotgun (WGS) entry which is preliminary data.</text>
</comment>
<accession>A0ABP6ZNN9</accession>
<dbReference type="Pfam" id="PF01610">
    <property type="entry name" value="DDE_Tnp_ISL3"/>
    <property type="match status" value="2"/>
</dbReference>
<reference evidence="4" key="1">
    <citation type="journal article" date="2019" name="Int. J. Syst. Evol. Microbiol.">
        <title>The Global Catalogue of Microorganisms (GCM) 10K type strain sequencing project: providing services to taxonomists for standard genome sequencing and annotation.</title>
        <authorList>
            <consortium name="The Broad Institute Genomics Platform"/>
            <consortium name="The Broad Institute Genome Sequencing Center for Infectious Disease"/>
            <person name="Wu L."/>
            <person name="Ma J."/>
        </authorList>
    </citation>
    <scope>NUCLEOTIDE SEQUENCE [LARGE SCALE GENOMIC DNA]</scope>
    <source>
        <strain evidence="4">JCM 17326</strain>
    </source>
</reference>
<name>A0ABP6ZNN9_9ACTN</name>